<keyword evidence="2" id="KW-0808">Transferase</keyword>
<organism evidence="2 3">
    <name type="scientific">Chroogloeocystis siderophila 5.2 s.c.1</name>
    <dbReference type="NCBI Taxonomy" id="247279"/>
    <lineage>
        <taxon>Bacteria</taxon>
        <taxon>Bacillati</taxon>
        <taxon>Cyanobacteriota</taxon>
        <taxon>Cyanophyceae</taxon>
        <taxon>Oscillatoriophycideae</taxon>
        <taxon>Chroococcales</taxon>
        <taxon>Chroococcaceae</taxon>
        <taxon>Chroogloeocystis</taxon>
    </lineage>
</organism>
<reference evidence="2 3" key="1">
    <citation type="submission" date="2016-11" db="EMBL/GenBank/DDBJ databases">
        <title>Draft Genome Sequences of Nine Cyanobacterial Strains from Diverse Habitats.</title>
        <authorList>
            <person name="Zhu T."/>
            <person name="Hou S."/>
            <person name="Lu X."/>
            <person name="Hess W.R."/>
        </authorList>
    </citation>
    <scope>NUCLEOTIDE SEQUENCE [LARGE SCALE GENOMIC DNA]</scope>
    <source>
        <strain evidence="2 3">5.2 s.c.1</strain>
    </source>
</reference>
<comment type="caution">
    <text evidence="2">The sequence shown here is derived from an EMBL/GenBank/DDBJ whole genome shotgun (WGS) entry which is preliminary data.</text>
</comment>
<dbReference type="Proteomes" id="UP000185984">
    <property type="component" value="Unassembled WGS sequence"/>
</dbReference>
<name>A0A1U7HZB2_9CHRO</name>
<dbReference type="GO" id="GO:0016757">
    <property type="term" value="F:glycosyltransferase activity"/>
    <property type="evidence" value="ECO:0007669"/>
    <property type="project" value="InterPro"/>
</dbReference>
<dbReference type="PANTHER" id="PTHR12526">
    <property type="entry name" value="GLYCOSYLTRANSFERASE"/>
    <property type="match status" value="1"/>
</dbReference>
<dbReference type="InterPro" id="IPR001296">
    <property type="entry name" value="Glyco_trans_1"/>
</dbReference>
<protein>
    <submittedName>
        <fullName evidence="2">Group 1 glycosyl transferase</fullName>
    </submittedName>
</protein>
<sequence length="424" mass="48136">MKSLSSLVYLSKGNLPSKMAHTIQVAKMAQAFSQNIEDFELVTSGDILSAIQGMNSDFQTWYGLHHKFKLVRLPMHFKIKYPFPYNYENEIFYKLAILYACLKSPSVVYTRTPTIAALLLKIGVPVLWEWHEPIPEGTTSFYQALLNNKKLLGIVTTLPQLAENYIQHGFLRSKILVAPNAVDLKNFLPYQDKQLARKKLSICQKHKIVLYSGHLYEYKGIPTILETARLLPDYKFVLVGGWADDIQRVQADYKKIGLSNIILVGHVNQTKLASYLYAADVLILPTSKYWNLAGATCPLKLFDYMVSRRPIVASALPTIMTVARDKQNALLAEPDNPISFKEAILALFENPVLANAIAECAFQEVQNFTWDNRAKRVLQFGAERLQAADEDVVSYRMGLMKYIKQKVFSRVDNYLPSLQSSQAR</sequence>
<proteinExistence type="predicted"/>
<evidence type="ECO:0000259" key="1">
    <source>
        <dbReference type="Pfam" id="PF00534"/>
    </source>
</evidence>
<accession>A0A1U7HZB2</accession>
<keyword evidence="3" id="KW-1185">Reference proteome</keyword>
<evidence type="ECO:0000313" key="2">
    <source>
        <dbReference type="EMBL" id="OKH28962.1"/>
    </source>
</evidence>
<feature type="domain" description="Glycosyl transferase family 1" evidence="1">
    <location>
        <begin position="193"/>
        <end position="361"/>
    </location>
</feature>
<gene>
    <name evidence="2" type="ORF">NIES1031_02580</name>
</gene>
<dbReference type="SUPFAM" id="SSF53756">
    <property type="entry name" value="UDP-Glycosyltransferase/glycogen phosphorylase"/>
    <property type="match status" value="1"/>
</dbReference>
<dbReference type="EMBL" id="MRCC01000002">
    <property type="protein sequence ID" value="OKH28962.1"/>
    <property type="molecule type" value="Genomic_DNA"/>
</dbReference>
<evidence type="ECO:0000313" key="3">
    <source>
        <dbReference type="Proteomes" id="UP000185984"/>
    </source>
</evidence>
<dbReference type="RefSeq" id="WP_073548112.1">
    <property type="nucleotide sequence ID" value="NZ_CAWMVK010000012.1"/>
</dbReference>
<dbReference type="Gene3D" id="3.40.50.2000">
    <property type="entry name" value="Glycogen Phosphorylase B"/>
    <property type="match status" value="2"/>
</dbReference>
<dbReference type="AlphaFoldDB" id="A0A1U7HZB2"/>
<dbReference type="Pfam" id="PF00534">
    <property type="entry name" value="Glycos_transf_1"/>
    <property type="match status" value="1"/>
</dbReference>
<dbReference type="STRING" id="247279.NIES1031_02580"/>